<keyword evidence="2" id="KW-0732">Signal</keyword>
<dbReference type="RefSeq" id="WP_162447570.1">
    <property type="nucleotide sequence ID" value="NZ_CP048222.1"/>
</dbReference>
<feature type="compositionally biased region" description="Pro residues" evidence="1">
    <location>
        <begin position="249"/>
        <end position="261"/>
    </location>
</feature>
<feature type="chain" id="PRO_5025453840" description="PorT family protein" evidence="2">
    <location>
        <begin position="21"/>
        <end position="378"/>
    </location>
</feature>
<proteinExistence type="predicted"/>
<sequence>MTRYCIFLFASFLYAVQVQAQHTLMLGVQTDLGAPVNQYAGGKNILRSHALSYHFQQSLSLQYQLWNRIGLEAGVAQNAEKWRMKDKDFEERHPGFVVDLRNRSHYYSYFANLRLLQPLSPATNLYIQGGYVWNQAGNKSLSETRLFVMDNENVTATSVYNPNVASIQAEAGFQFPGETHTFSIGVKFNTGRGNLLQGSYLIENQDGTIRQDAYTSKGSFIGLTARYAFVLMHRDKKIKPVKPAVPPSPVIVQTPAPPPPKETPKQVAGRDLQVTHSVTVTKKKVIVKVWDHQTVDGDRVSLNLNGKWVLENYTLDKKAHIMEIELNPGKNIFVLHALNLGTIKPNTAAIIIDDGTNVNQIVLESTLETSGTIEVTLK</sequence>
<evidence type="ECO:0000313" key="3">
    <source>
        <dbReference type="EMBL" id="QHT71635.1"/>
    </source>
</evidence>
<evidence type="ECO:0000256" key="1">
    <source>
        <dbReference type="SAM" id="MobiDB-lite"/>
    </source>
</evidence>
<keyword evidence="4" id="KW-1185">Reference proteome</keyword>
<evidence type="ECO:0008006" key="5">
    <source>
        <dbReference type="Google" id="ProtNLM"/>
    </source>
</evidence>
<evidence type="ECO:0000256" key="2">
    <source>
        <dbReference type="SAM" id="SignalP"/>
    </source>
</evidence>
<feature type="signal peptide" evidence="2">
    <location>
        <begin position="1"/>
        <end position="20"/>
    </location>
</feature>
<evidence type="ECO:0000313" key="4">
    <source>
        <dbReference type="Proteomes" id="UP000480178"/>
    </source>
</evidence>
<dbReference type="KEGG" id="rhoz:GXP67_35685"/>
<accession>A0A6C0GTX7</accession>
<dbReference type="AlphaFoldDB" id="A0A6C0GTX7"/>
<protein>
    <recommendedName>
        <fullName evidence="5">PorT family protein</fullName>
    </recommendedName>
</protein>
<dbReference type="EMBL" id="CP048222">
    <property type="protein sequence ID" value="QHT71635.1"/>
    <property type="molecule type" value="Genomic_DNA"/>
</dbReference>
<dbReference type="Proteomes" id="UP000480178">
    <property type="component" value="Chromosome"/>
</dbReference>
<organism evidence="3 4">
    <name type="scientific">Rhodocytophaga rosea</name>
    <dbReference type="NCBI Taxonomy" id="2704465"/>
    <lineage>
        <taxon>Bacteria</taxon>
        <taxon>Pseudomonadati</taxon>
        <taxon>Bacteroidota</taxon>
        <taxon>Cytophagia</taxon>
        <taxon>Cytophagales</taxon>
        <taxon>Rhodocytophagaceae</taxon>
        <taxon>Rhodocytophaga</taxon>
    </lineage>
</organism>
<gene>
    <name evidence="3" type="ORF">GXP67_35685</name>
</gene>
<name>A0A6C0GTX7_9BACT</name>
<feature type="region of interest" description="Disordered" evidence="1">
    <location>
        <begin position="249"/>
        <end position="269"/>
    </location>
</feature>
<reference evidence="3 4" key="1">
    <citation type="submission" date="2020-01" db="EMBL/GenBank/DDBJ databases">
        <authorList>
            <person name="Kim M.K."/>
        </authorList>
    </citation>
    <scope>NUCLEOTIDE SEQUENCE [LARGE SCALE GENOMIC DNA]</scope>
    <source>
        <strain evidence="3 4">172606-1</strain>
    </source>
</reference>